<proteinExistence type="predicted"/>
<dbReference type="RefSeq" id="WP_171201575.1">
    <property type="nucleotide sequence ID" value="NZ_BAAANP010000046.1"/>
</dbReference>
<keyword evidence="2" id="KW-1185">Reference proteome</keyword>
<organism evidence="1 2">
    <name type="scientific">Pseudokineococcus marinus</name>
    <dbReference type="NCBI Taxonomy" id="351215"/>
    <lineage>
        <taxon>Bacteria</taxon>
        <taxon>Bacillati</taxon>
        <taxon>Actinomycetota</taxon>
        <taxon>Actinomycetes</taxon>
        <taxon>Kineosporiales</taxon>
        <taxon>Kineosporiaceae</taxon>
        <taxon>Pseudokineococcus</taxon>
    </lineage>
</organism>
<accession>A0A849BKT8</accession>
<name>A0A849BKT8_9ACTN</name>
<dbReference type="EMBL" id="JABEMA010000006">
    <property type="protein sequence ID" value="NNH21707.1"/>
    <property type="molecule type" value="Genomic_DNA"/>
</dbReference>
<evidence type="ECO:0000313" key="2">
    <source>
        <dbReference type="Proteomes" id="UP000555552"/>
    </source>
</evidence>
<evidence type="ECO:0000313" key="1">
    <source>
        <dbReference type="EMBL" id="NNH21707.1"/>
    </source>
</evidence>
<reference evidence="1 2" key="1">
    <citation type="submission" date="2020-05" db="EMBL/GenBank/DDBJ databases">
        <title>MicrobeNet Type strains.</title>
        <authorList>
            <person name="Nicholson A.C."/>
        </authorList>
    </citation>
    <scope>NUCLEOTIDE SEQUENCE [LARGE SCALE GENOMIC DNA]</scope>
    <source>
        <strain evidence="1 2">JCM 14547</strain>
    </source>
</reference>
<gene>
    <name evidence="1" type="ORF">HLB09_01110</name>
</gene>
<dbReference type="AlphaFoldDB" id="A0A849BKT8"/>
<protein>
    <submittedName>
        <fullName evidence="1">Uncharacterized protein</fullName>
    </submittedName>
</protein>
<comment type="caution">
    <text evidence="1">The sequence shown here is derived from an EMBL/GenBank/DDBJ whole genome shotgun (WGS) entry which is preliminary data.</text>
</comment>
<sequence>MKHGDAGALELADTAHREWDIVMTREQRWRRVSTGITDPDEVHRQLAWYRLSNTSVTFHVIERTRTLHEQLVDEHDVAQASGGGEAIDGS</sequence>
<dbReference type="Proteomes" id="UP000555552">
    <property type="component" value="Unassembled WGS sequence"/>
</dbReference>